<reference evidence="2 3" key="1">
    <citation type="submission" date="2024-01" db="EMBL/GenBank/DDBJ databases">
        <title>The genomes of 5 underutilized Papilionoideae crops provide insights into root nodulation and disease resistanc.</title>
        <authorList>
            <person name="Jiang F."/>
        </authorList>
    </citation>
    <scope>NUCLEOTIDE SEQUENCE [LARGE SCALE GENOMIC DNA]</scope>
    <source>
        <strain evidence="2">DUOXIRENSHENG_FW03</strain>
        <tissue evidence="2">Leaves</tissue>
    </source>
</reference>
<sequence length="86" mass="10491">MFYFTWLPEFRILYICRTGCGGNSLLFIIIITTLYLYFKLFLCSNVWRIKYFASWLNTLNEWKNHYFLDLGILYKATDLYVLYTIL</sequence>
<keyword evidence="1" id="KW-0472">Membrane</keyword>
<keyword evidence="1" id="KW-1133">Transmembrane helix</keyword>
<evidence type="ECO:0000256" key="1">
    <source>
        <dbReference type="SAM" id="Phobius"/>
    </source>
</evidence>
<dbReference type="AlphaFoldDB" id="A0AAN9SMX8"/>
<keyword evidence="1" id="KW-0812">Transmembrane</keyword>
<evidence type="ECO:0000313" key="2">
    <source>
        <dbReference type="EMBL" id="KAK7396533.1"/>
    </source>
</evidence>
<comment type="caution">
    <text evidence="2">The sequence shown here is derived from an EMBL/GenBank/DDBJ whole genome shotgun (WGS) entry which is preliminary data.</text>
</comment>
<evidence type="ECO:0000313" key="3">
    <source>
        <dbReference type="Proteomes" id="UP001386955"/>
    </source>
</evidence>
<proteinExistence type="predicted"/>
<protein>
    <submittedName>
        <fullName evidence="2">Uncharacterized protein</fullName>
    </submittedName>
</protein>
<dbReference type="EMBL" id="JAYMYS010000004">
    <property type="protein sequence ID" value="KAK7396533.1"/>
    <property type="molecule type" value="Genomic_DNA"/>
</dbReference>
<organism evidence="2 3">
    <name type="scientific">Psophocarpus tetragonolobus</name>
    <name type="common">Winged bean</name>
    <name type="synonym">Dolichos tetragonolobus</name>
    <dbReference type="NCBI Taxonomy" id="3891"/>
    <lineage>
        <taxon>Eukaryota</taxon>
        <taxon>Viridiplantae</taxon>
        <taxon>Streptophyta</taxon>
        <taxon>Embryophyta</taxon>
        <taxon>Tracheophyta</taxon>
        <taxon>Spermatophyta</taxon>
        <taxon>Magnoliopsida</taxon>
        <taxon>eudicotyledons</taxon>
        <taxon>Gunneridae</taxon>
        <taxon>Pentapetalae</taxon>
        <taxon>rosids</taxon>
        <taxon>fabids</taxon>
        <taxon>Fabales</taxon>
        <taxon>Fabaceae</taxon>
        <taxon>Papilionoideae</taxon>
        <taxon>50 kb inversion clade</taxon>
        <taxon>NPAAA clade</taxon>
        <taxon>indigoferoid/millettioid clade</taxon>
        <taxon>Phaseoleae</taxon>
        <taxon>Psophocarpus</taxon>
    </lineage>
</organism>
<feature type="transmembrane region" description="Helical" evidence="1">
    <location>
        <begin position="12"/>
        <end position="38"/>
    </location>
</feature>
<dbReference type="Proteomes" id="UP001386955">
    <property type="component" value="Unassembled WGS sequence"/>
</dbReference>
<accession>A0AAN9SMX8</accession>
<gene>
    <name evidence="2" type="ORF">VNO78_17611</name>
</gene>
<keyword evidence="3" id="KW-1185">Reference proteome</keyword>
<name>A0AAN9SMX8_PSOTE</name>